<accession>A0A3P6F0Q4</accession>
<dbReference type="EMBL" id="LR031878">
    <property type="protein sequence ID" value="VDD50997.1"/>
    <property type="molecule type" value="Genomic_DNA"/>
</dbReference>
<gene>
    <name evidence="1" type="ORF">BOLC1T03386H</name>
</gene>
<sequence length="137" mass="15697">MNEEEENIFWTRKTTGDDLDKICDLCNYITNTATEVKAVKSHIHHPTIDAPEMDRLLEEARKTLFTARIIETNVSDPGMFKIPGIMLGNTWMRNSYKDNSFGEFHQTRGHSTAYLPHTAKFSVRVWAPNSLLANSPR</sequence>
<proteinExistence type="predicted"/>
<evidence type="ECO:0000313" key="1">
    <source>
        <dbReference type="EMBL" id="VDD50997.1"/>
    </source>
</evidence>
<reference evidence="1" key="1">
    <citation type="submission" date="2018-11" db="EMBL/GenBank/DDBJ databases">
        <authorList>
            <consortium name="Genoscope - CEA"/>
            <person name="William W."/>
        </authorList>
    </citation>
    <scope>NUCLEOTIDE SEQUENCE</scope>
</reference>
<organism evidence="1">
    <name type="scientific">Brassica oleracea</name>
    <name type="common">Wild cabbage</name>
    <dbReference type="NCBI Taxonomy" id="3712"/>
    <lineage>
        <taxon>Eukaryota</taxon>
        <taxon>Viridiplantae</taxon>
        <taxon>Streptophyta</taxon>
        <taxon>Embryophyta</taxon>
        <taxon>Tracheophyta</taxon>
        <taxon>Spermatophyta</taxon>
        <taxon>Magnoliopsida</taxon>
        <taxon>eudicotyledons</taxon>
        <taxon>Gunneridae</taxon>
        <taxon>Pentapetalae</taxon>
        <taxon>rosids</taxon>
        <taxon>malvids</taxon>
        <taxon>Brassicales</taxon>
        <taxon>Brassicaceae</taxon>
        <taxon>Brassiceae</taxon>
        <taxon>Brassica</taxon>
    </lineage>
</organism>
<name>A0A3P6F0Q4_BRAOL</name>
<protein>
    <submittedName>
        <fullName evidence="1">Uncharacterized protein</fullName>
    </submittedName>
</protein>
<dbReference type="AlphaFoldDB" id="A0A3P6F0Q4"/>